<evidence type="ECO:0000256" key="3">
    <source>
        <dbReference type="SAM" id="SignalP"/>
    </source>
</evidence>
<name>A0AAV6SHX1_SOLSE</name>
<keyword evidence="2" id="KW-0812">Transmembrane</keyword>
<dbReference type="GO" id="GO:0006954">
    <property type="term" value="P:inflammatory response"/>
    <property type="evidence" value="ECO:0007669"/>
    <property type="project" value="TreeGrafter"/>
</dbReference>
<dbReference type="EMBL" id="JAGKHQ010000005">
    <property type="protein sequence ID" value="KAG7516302.1"/>
    <property type="molecule type" value="Genomic_DNA"/>
</dbReference>
<dbReference type="InterPro" id="IPR007110">
    <property type="entry name" value="Ig-like_dom"/>
</dbReference>
<dbReference type="InterPro" id="IPR003599">
    <property type="entry name" value="Ig_sub"/>
</dbReference>
<proteinExistence type="predicted"/>
<keyword evidence="2" id="KW-1133">Transmembrane helix</keyword>
<dbReference type="InterPro" id="IPR013106">
    <property type="entry name" value="Ig_V-set"/>
</dbReference>
<gene>
    <name evidence="5" type="ORF">JOB18_028527</name>
</gene>
<dbReference type="SMART" id="SM00408">
    <property type="entry name" value="IGc2"/>
    <property type="match status" value="2"/>
</dbReference>
<sequence>MSLGSSDVARAALGAALALLLRAAIIQGLRDDVGKTRYETTEAVVGQNVTLQCDIKTRPGLNIVSFEWRKKKNETHEEKLALFNLIYGVNKFRPNVSLEFQNNSANMLMRSYLHLSEVKKWDSGVYICDIATFPAGSTRREIELKIKDVVEITCDANTSVSVHYGENVTIHCGAAGNSRYRWTNKNKELVSENGSLELLSVSDAEAGIYTLTVSTGNESMHKQFTITVQPASTSVRTDSTTVSPHGHVTEAVWPEPRVNSSTTSLTSRLTTNVTQTRVNDVNPNNDSVTAITETNFSDTSAAATHTGPNLFLSSTALSPGAGAGFTSRNREMESDEMRNESESHTRRPEESLSARPQETSTSANITDGYKDSGVTPTSNTSHKNGASQRHLLVLIIVPVLLLIVMAGVLYRRHLMQQRMDLPLRSNPPLLRLNTQLQDTGRFLHSLSPFHGATRRMHLRI</sequence>
<feature type="compositionally biased region" description="Polar residues" evidence="1">
    <location>
        <begin position="354"/>
        <end position="365"/>
    </location>
</feature>
<comment type="caution">
    <text evidence="5">The sequence shown here is derived from an EMBL/GenBank/DDBJ whole genome shotgun (WGS) entry which is preliminary data.</text>
</comment>
<dbReference type="PANTHER" id="PTHR15317:SF1">
    <property type="entry name" value="T-CELL SURFACE PROTEIN TACTILE"/>
    <property type="match status" value="1"/>
</dbReference>
<feature type="compositionally biased region" description="Basic and acidic residues" evidence="1">
    <location>
        <begin position="328"/>
        <end position="352"/>
    </location>
</feature>
<keyword evidence="6" id="KW-1185">Reference proteome</keyword>
<feature type="compositionally biased region" description="Polar residues" evidence="1">
    <location>
        <begin position="374"/>
        <end position="384"/>
    </location>
</feature>
<evidence type="ECO:0000256" key="2">
    <source>
        <dbReference type="SAM" id="Phobius"/>
    </source>
</evidence>
<dbReference type="PANTHER" id="PTHR15317">
    <property type="entry name" value="T-CELL SURFACE PROTEIN TACTILE"/>
    <property type="match status" value="1"/>
</dbReference>
<evidence type="ECO:0000256" key="1">
    <source>
        <dbReference type="SAM" id="MobiDB-lite"/>
    </source>
</evidence>
<feature type="region of interest" description="Disordered" evidence="1">
    <location>
        <begin position="313"/>
        <end position="384"/>
    </location>
</feature>
<organism evidence="5 6">
    <name type="scientific">Solea senegalensis</name>
    <name type="common">Senegalese sole</name>
    <dbReference type="NCBI Taxonomy" id="28829"/>
    <lineage>
        <taxon>Eukaryota</taxon>
        <taxon>Metazoa</taxon>
        <taxon>Chordata</taxon>
        <taxon>Craniata</taxon>
        <taxon>Vertebrata</taxon>
        <taxon>Euteleostomi</taxon>
        <taxon>Actinopterygii</taxon>
        <taxon>Neopterygii</taxon>
        <taxon>Teleostei</taxon>
        <taxon>Neoteleostei</taxon>
        <taxon>Acanthomorphata</taxon>
        <taxon>Carangaria</taxon>
        <taxon>Pleuronectiformes</taxon>
        <taxon>Pleuronectoidei</taxon>
        <taxon>Soleidae</taxon>
        <taxon>Solea</taxon>
    </lineage>
</organism>
<protein>
    <submittedName>
        <fullName evidence="5">T-cell surface tactile-like</fullName>
    </submittedName>
</protein>
<reference evidence="5 6" key="1">
    <citation type="journal article" date="2021" name="Sci. Rep.">
        <title>Chromosome anchoring in Senegalese sole (Solea senegalensis) reveals sex-associated markers and genome rearrangements in flatfish.</title>
        <authorList>
            <person name="Guerrero-Cozar I."/>
            <person name="Gomez-Garrido J."/>
            <person name="Berbel C."/>
            <person name="Martinez-Blanch J.F."/>
            <person name="Alioto T."/>
            <person name="Claros M.G."/>
            <person name="Gagnaire P.A."/>
            <person name="Manchado M."/>
        </authorList>
    </citation>
    <scope>NUCLEOTIDE SEQUENCE [LARGE SCALE GENOMIC DNA]</scope>
    <source>
        <strain evidence="5">Sse05_10M</strain>
    </source>
</reference>
<dbReference type="InterPro" id="IPR042381">
    <property type="entry name" value="CD96"/>
</dbReference>
<dbReference type="Pfam" id="PF07686">
    <property type="entry name" value="V-set"/>
    <property type="match status" value="1"/>
</dbReference>
<dbReference type="InterPro" id="IPR003598">
    <property type="entry name" value="Ig_sub2"/>
</dbReference>
<dbReference type="Proteomes" id="UP000693946">
    <property type="component" value="Linkage Group LG13"/>
</dbReference>
<feature type="chain" id="PRO_5044023333" evidence="3">
    <location>
        <begin position="29"/>
        <end position="460"/>
    </location>
</feature>
<evidence type="ECO:0000259" key="4">
    <source>
        <dbReference type="PROSITE" id="PS50835"/>
    </source>
</evidence>
<accession>A0AAV6SHX1</accession>
<keyword evidence="2" id="KW-0472">Membrane</keyword>
<evidence type="ECO:0000313" key="5">
    <source>
        <dbReference type="EMBL" id="KAG7516302.1"/>
    </source>
</evidence>
<keyword evidence="3" id="KW-0732">Signal</keyword>
<feature type="signal peptide" evidence="3">
    <location>
        <begin position="1"/>
        <end position="28"/>
    </location>
</feature>
<feature type="domain" description="Ig-like" evidence="4">
    <location>
        <begin position="46"/>
        <end position="145"/>
    </location>
</feature>
<dbReference type="SMART" id="SM00409">
    <property type="entry name" value="IG"/>
    <property type="match status" value="2"/>
</dbReference>
<feature type="transmembrane region" description="Helical" evidence="2">
    <location>
        <begin position="391"/>
        <end position="410"/>
    </location>
</feature>
<evidence type="ECO:0000313" key="6">
    <source>
        <dbReference type="Proteomes" id="UP000693946"/>
    </source>
</evidence>
<dbReference type="AlphaFoldDB" id="A0AAV6SHX1"/>
<dbReference type="GO" id="GO:0007160">
    <property type="term" value="P:cell-matrix adhesion"/>
    <property type="evidence" value="ECO:0007669"/>
    <property type="project" value="TreeGrafter"/>
</dbReference>
<dbReference type="PROSITE" id="PS50835">
    <property type="entry name" value="IG_LIKE"/>
    <property type="match status" value="1"/>
</dbReference>